<keyword evidence="2" id="KW-0732">Signal</keyword>
<gene>
    <name evidence="4" type="ORF">HNS30_37715</name>
</gene>
<dbReference type="AlphaFoldDB" id="A0A7Y4K0Y2"/>
<evidence type="ECO:0000256" key="2">
    <source>
        <dbReference type="SAM" id="SignalP"/>
    </source>
</evidence>
<feature type="chain" id="PRO_5031224181" evidence="2">
    <location>
        <begin position="28"/>
        <end position="596"/>
    </location>
</feature>
<evidence type="ECO:0000259" key="3">
    <source>
        <dbReference type="Pfam" id="PF13485"/>
    </source>
</evidence>
<dbReference type="EMBL" id="JABFJW010000537">
    <property type="protein sequence ID" value="NOK14765.1"/>
    <property type="molecule type" value="Genomic_DNA"/>
</dbReference>
<feature type="signal peptide" evidence="2">
    <location>
        <begin position="1"/>
        <end position="27"/>
    </location>
</feature>
<comment type="caution">
    <text evidence="4">The sequence shown here is derived from an EMBL/GenBank/DDBJ whole genome shotgun (WGS) entry which is preliminary data.</text>
</comment>
<dbReference type="Pfam" id="PF14559">
    <property type="entry name" value="TPR_19"/>
    <property type="match status" value="1"/>
</dbReference>
<name>A0A7Y4K0Y2_9BACT</name>
<evidence type="ECO:0000313" key="5">
    <source>
        <dbReference type="Proteomes" id="UP000528460"/>
    </source>
</evidence>
<dbReference type="Gene3D" id="1.25.40.10">
    <property type="entry name" value="Tetratricopeptide repeat domain"/>
    <property type="match status" value="1"/>
</dbReference>
<dbReference type="InterPro" id="IPR039568">
    <property type="entry name" value="Peptidase_MA-like_dom"/>
</dbReference>
<organism evidence="4 5">
    <name type="scientific">Corallococcus exercitus</name>
    <dbReference type="NCBI Taxonomy" id="2316736"/>
    <lineage>
        <taxon>Bacteria</taxon>
        <taxon>Pseudomonadati</taxon>
        <taxon>Myxococcota</taxon>
        <taxon>Myxococcia</taxon>
        <taxon>Myxococcales</taxon>
        <taxon>Cystobacterineae</taxon>
        <taxon>Myxococcaceae</taxon>
        <taxon>Corallococcus</taxon>
    </lineage>
</organism>
<proteinExistence type="predicted"/>
<dbReference type="Proteomes" id="UP000528460">
    <property type="component" value="Unassembled WGS sequence"/>
</dbReference>
<sequence length="596" mass="65941">MSRRTHASIPCLGVLCALLLAVPTAFAQPPDAALKEEVKQRLGKVEQSLDDWDVGGARRELAEVEKRVPSELEPLKYFQGRVAFEEGQYEDAVTLLEAANIEDKPGSYLRLAKDTRAIVKGHQRAESEHFIFFYPKGKEEVLVPYALETLESIHRALSEDLGWTPPGKVRVEVVNNARELSRVSTLTEKQIRTTGTIAICKFNKLMVTSPKAVAQGYDWQDTLAHEYVHLVVSQLSHNTVPIWLHEGLAKFLESRWRGKGGLAMTPSTQALLGKRVKEDKLIPFEKMHPSIAMLPTAEDAATAFAEVFYAIDYIHGTKGTAGLRTLLQELKAGQPDKKAVEAATGMPFPLFEKTWLSYVKKQPFPQELVPRDDRVVLKEDAKGEKKDSEKKGREISFGGFSEVTEVPARKFAHLGEVLRERNRVKAAAEEYARAHKLVGDKYESVSNKFALALLELRRLDEAESVLRGSLRMHPGSPSTNVHLGRILLFRKDYPKAKTAYLEALASDPFDPEIHVALTRIHGALGETALASRTRVAAANLTGLKPDDVDRAAQAFLRAEDELSETKNVPAGTPDAPKSAPEPKAAPKPSPAPRPAK</sequence>
<feature type="domain" description="Peptidase MA-like" evidence="3">
    <location>
        <begin position="157"/>
        <end position="360"/>
    </location>
</feature>
<evidence type="ECO:0000256" key="1">
    <source>
        <dbReference type="SAM" id="MobiDB-lite"/>
    </source>
</evidence>
<dbReference type="InterPro" id="IPR011990">
    <property type="entry name" value="TPR-like_helical_dom_sf"/>
</dbReference>
<dbReference type="SUPFAM" id="SSF48452">
    <property type="entry name" value="TPR-like"/>
    <property type="match status" value="1"/>
</dbReference>
<evidence type="ECO:0000313" key="4">
    <source>
        <dbReference type="EMBL" id="NOK14765.1"/>
    </source>
</evidence>
<accession>A0A7Y4K0Y2</accession>
<reference evidence="4 5" key="1">
    <citation type="submission" date="2020-05" db="EMBL/GenBank/DDBJ databases">
        <authorList>
            <person name="Whitworth D."/>
        </authorList>
    </citation>
    <scope>NUCLEOTIDE SEQUENCE [LARGE SCALE GENOMIC DNA]</scope>
    <source>
        <strain evidence="4 5">CA046A</strain>
    </source>
</reference>
<protein>
    <submittedName>
        <fullName evidence="4">Tetratricopeptide repeat protein</fullName>
    </submittedName>
</protein>
<feature type="compositionally biased region" description="Pro residues" evidence="1">
    <location>
        <begin position="583"/>
        <end position="596"/>
    </location>
</feature>
<feature type="region of interest" description="Disordered" evidence="1">
    <location>
        <begin position="557"/>
        <end position="596"/>
    </location>
</feature>
<dbReference type="Pfam" id="PF13485">
    <property type="entry name" value="Peptidase_MA_2"/>
    <property type="match status" value="1"/>
</dbReference>
<feature type="compositionally biased region" description="Low complexity" evidence="1">
    <location>
        <begin position="573"/>
        <end position="582"/>
    </location>
</feature>